<keyword evidence="3" id="KW-1185">Reference proteome</keyword>
<dbReference type="Pfam" id="PF12706">
    <property type="entry name" value="Lactamase_B_2"/>
    <property type="match status" value="1"/>
</dbReference>
<dbReference type="PANTHER" id="PTHR43546">
    <property type="entry name" value="UPF0173 METAL-DEPENDENT HYDROLASE MJ1163-RELATED"/>
    <property type="match status" value="1"/>
</dbReference>
<evidence type="ECO:0000259" key="1">
    <source>
        <dbReference type="SMART" id="SM00849"/>
    </source>
</evidence>
<name>A0A6V8LL01_9ACTN</name>
<dbReference type="SMART" id="SM00849">
    <property type="entry name" value="Lactamase_B"/>
    <property type="match status" value="1"/>
</dbReference>
<dbReference type="Gene3D" id="3.60.15.10">
    <property type="entry name" value="Ribonuclease Z/Hydroxyacylglutathione hydrolase-like"/>
    <property type="match status" value="1"/>
</dbReference>
<feature type="domain" description="Metallo-beta-lactamase" evidence="1">
    <location>
        <begin position="69"/>
        <end position="287"/>
    </location>
</feature>
<dbReference type="CDD" id="cd06262">
    <property type="entry name" value="metallo-hydrolase-like_MBL-fold"/>
    <property type="match status" value="1"/>
</dbReference>
<dbReference type="PANTHER" id="PTHR43546:SF3">
    <property type="entry name" value="UPF0173 METAL-DEPENDENT HYDROLASE MJ1163"/>
    <property type="match status" value="1"/>
</dbReference>
<dbReference type="EMBL" id="BLPG01000002">
    <property type="protein sequence ID" value="GFJ95621.1"/>
    <property type="molecule type" value="Genomic_DNA"/>
</dbReference>
<dbReference type="InterPro" id="IPR036866">
    <property type="entry name" value="RibonucZ/Hydroxyglut_hydro"/>
</dbReference>
<evidence type="ECO:0000313" key="2">
    <source>
        <dbReference type="EMBL" id="GFJ95621.1"/>
    </source>
</evidence>
<protein>
    <recommendedName>
        <fullName evidence="1">Metallo-beta-lactamase domain-containing protein</fullName>
    </recommendedName>
</protein>
<accession>A0A6V8LL01</accession>
<dbReference type="AlphaFoldDB" id="A0A6V8LL01"/>
<dbReference type="SUPFAM" id="SSF56281">
    <property type="entry name" value="Metallo-hydrolase/oxidoreductase"/>
    <property type="match status" value="1"/>
</dbReference>
<reference evidence="2 3" key="1">
    <citation type="submission" date="2020-03" db="EMBL/GenBank/DDBJ databases">
        <title>Whole genome shotgun sequence of Phytohabitans rumicis NBRC 108638.</title>
        <authorList>
            <person name="Komaki H."/>
            <person name="Tamura T."/>
        </authorList>
    </citation>
    <scope>NUCLEOTIDE SEQUENCE [LARGE SCALE GENOMIC DNA]</scope>
    <source>
        <strain evidence="2 3">NBRC 108638</strain>
    </source>
</reference>
<dbReference type="InterPro" id="IPR001279">
    <property type="entry name" value="Metallo-B-lactamas"/>
</dbReference>
<reference evidence="2 3" key="2">
    <citation type="submission" date="2020-03" db="EMBL/GenBank/DDBJ databases">
        <authorList>
            <person name="Ichikawa N."/>
            <person name="Kimura A."/>
            <person name="Kitahashi Y."/>
            <person name="Uohara A."/>
        </authorList>
    </citation>
    <scope>NUCLEOTIDE SEQUENCE [LARGE SCALE GENOMIC DNA]</scope>
    <source>
        <strain evidence="2 3">NBRC 108638</strain>
    </source>
</reference>
<organism evidence="2 3">
    <name type="scientific">Phytohabitans rumicis</name>
    <dbReference type="NCBI Taxonomy" id="1076125"/>
    <lineage>
        <taxon>Bacteria</taxon>
        <taxon>Bacillati</taxon>
        <taxon>Actinomycetota</taxon>
        <taxon>Actinomycetes</taxon>
        <taxon>Micromonosporales</taxon>
        <taxon>Micromonosporaceae</taxon>
    </lineage>
</organism>
<comment type="caution">
    <text evidence="2">The sequence shown here is derived from an EMBL/GenBank/DDBJ whole genome shotgun (WGS) entry which is preliminary data.</text>
</comment>
<dbReference type="PROSITE" id="PS51318">
    <property type="entry name" value="TAT"/>
    <property type="match status" value="1"/>
</dbReference>
<gene>
    <name evidence="2" type="ORF">Prum_092630</name>
</gene>
<dbReference type="InterPro" id="IPR050114">
    <property type="entry name" value="UPF0173_UPF0282_UlaG_hydrolase"/>
</dbReference>
<evidence type="ECO:0000313" key="3">
    <source>
        <dbReference type="Proteomes" id="UP000482960"/>
    </source>
</evidence>
<proteinExistence type="predicted"/>
<sequence>MDAAHRAVLGFRAMTDSRLGRRRFLGTAAGAAVASVAAAATIPSPVSAAPAAARHREPGEPAATFRWLGTAGWRIDIGAKTILVDPYLTRFNTGLFSGAFNPATSLTVDATRIADHPGNPQTILVTHTHWDHYNDVPHIAKQSGARVFGTLTAYHLGLAYALPTSQLSPVKGGEVLDFGDYTVEVVASLHSRNGSYSLAFPGVRPAAPPRPATIADLPEGDTLAFQVTPRGGPSVFFMGASDFVERDLAGLAPDVAMIAVPNTDATHEYVPRLLAALDRPATVVPVHWDNFETALTNPPSVTTNDQARLDKFLAAVRDFAPRTQILLPQYLTPYAFG</sequence>
<dbReference type="Proteomes" id="UP000482960">
    <property type="component" value="Unassembled WGS sequence"/>
</dbReference>
<dbReference type="InterPro" id="IPR006311">
    <property type="entry name" value="TAT_signal"/>
</dbReference>